<evidence type="ECO:0000313" key="8">
    <source>
        <dbReference type="EMBL" id="SFE46876.1"/>
    </source>
</evidence>
<evidence type="ECO:0000313" key="9">
    <source>
        <dbReference type="Proteomes" id="UP000198596"/>
    </source>
</evidence>
<feature type="transmembrane region" description="Helical" evidence="7">
    <location>
        <begin position="94"/>
        <end position="111"/>
    </location>
</feature>
<name>A0A1I2ASQ7_9FLAO</name>
<dbReference type="PANTHER" id="PTHR11819">
    <property type="entry name" value="SOLUTE CARRIER FAMILY 5"/>
    <property type="match status" value="1"/>
</dbReference>
<evidence type="ECO:0000256" key="4">
    <source>
        <dbReference type="ARBA" id="ARBA00022989"/>
    </source>
</evidence>
<protein>
    <submittedName>
        <fullName evidence="8">Sodium:solute symporter family protein</fullName>
    </submittedName>
</protein>
<evidence type="ECO:0000256" key="1">
    <source>
        <dbReference type="ARBA" id="ARBA00004141"/>
    </source>
</evidence>
<evidence type="ECO:0000256" key="6">
    <source>
        <dbReference type="RuleBase" id="RU362091"/>
    </source>
</evidence>
<reference evidence="9" key="1">
    <citation type="submission" date="2016-10" db="EMBL/GenBank/DDBJ databases">
        <authorList>
            <person name="Varghese N."/>
            <person name="Submissions S."/>
        </authorList>
    </citation>
    <scope>NUCLEOTIDE SEQUENCE [LARGE SCALE GENOMIC DNA]</scope>
    <source>
        <strain evidence="9">CGMCC 1.9227</strain>
    </source>
</reference>
<evidence type="ECO:0000256" key="2">
    <source>
        <dbReference type="ARBA" id="ARBA00006434"/>
    </source>
</evidence>
<comment type="similarity">
    <text evidence="2 6">Belongs to the sodium:solute symporter (SSF) (TC 2.A.21) family.</text>
</comment>
<evidence type="ECO:0000256" key="5">
    <source>
        <dbReference type="ARBA" id="ARBA00023136"/>
    </source>
</evidence>
<dbReference type="Gene3D" id="1.20.1730.10">
    <property type="entry name" value="Sodium/glucose cotransporter"/>
    <property type="match status" value="1"/>
</dbReference>
<keyword evidence="4 7" id="KW-1133">Transmembrane helix</keyword>
<sequence>MPGIAAFVLYQNGHFGTEMLQDGTVNPDRAYPVLLNLLPVGLKGLSFAALTAAIIASLAGKANSIATIFTLGIYKTKLNVNADEKKLVNVGKKVIVVAMLIAVVVAPFLGIDKKGGFQYI</sequence>
<dbReference type="InterPro" id="IPR038377">
    <property type="entry name" value="Na/Glc_symporter_sf"/>
</dbReference>
<evidence type="ECO:0000256" key="3">
    <source>
        <dbReference type="ARBA" id="ARBA00022692"/>
    </source>
</evidence>
<dbReference type="STRING" id="935223.SAMN04488131_102115"/>
<gene>
    <name evidence="8" type="ORF">SAMN04488131_102115</name>
</gene>
<proteinExistence type="inferred from homology"/>
<dbReference type="Proteomes" id="UP000198596">
    <property type="component" value="Unassembled WGS sequence"/>
</dbReference>
<dbReference type="PROSITE" id="PS50283">
    <property type="entry name" value="NA_SOLUT_SYMP_3"/>
    <property type="match status" value="1"/>
</dbReference>
<feature type="transmembrane region" description="Helical" evidence="7">
    <location>
        <begin position="47"/>
        <end position="74"/>
    </location>
</feature>
<evidence type="ECO:0000256" key="7">
    <source>
        <dbReference type="SAM" id="Phobius"/>
    </source>
</evidence>
<dbReference type="AlphaFoldDB" id="A0A1I2ASQ7"/>
<dbReference type="GO" id="GO:0005886">
    <property type="term" value="C:plasma membrane"/>
    <property type="evidence" value="ECO:0007669"/>
    <property type="project" value="TreeGrafter"/>
</dbReference>
<keyword evidence="5 7" id="KW-0472">Membrane</keyword>
<dbReference type="PANTHER" id="PTHR11819:SF195">
    <property type="entry name" value="SODIUM_GLUCOSE COTRANSPORTER 4"/>
    <property type="match status" value="1"/>
</dbReference>
<comment type="subcellular location">
    <subcellularLocation>
        <location evidence="1">Membrane</location>
        <topology evidence="1">Multi-pass membrane protein</topology>
    </subcellularLocation>
</comment>
<dbReference type="EMBL" id="FONQ01000002">
    <property type="protein sequence ID" value="SFE46876.1"/>
    <property type="molecule type" value="Genomic_DNA"/>
</dbReference>
<dbReference type="Pfam" id="PF00474">
    <property type="entry name" value="SSF"/>
    <property type="match status" value="1"/>
</dbReference>
<organism evidence="8 9">
    <name type="scientific">Flavobacterium xueshanense</name>
    <dbReference type="NCBI Taxonomy" id="935223"/>
    <lineage>
        <taxon>Bacteria</taxon>
        <taxon>Pseudomonadati</taxon>
        <taxon>Bacteroidota</taxon>
        <taxon>Flavobacteriia</taxon>
        <taxon>Flavobacteriales</taxon>
        <taxon>Flavobacteriaceae</taxon>
        <taxon>Flavobacterium</taxon>
    </lineage>
</organism>
<dbReference type="InterPro" id="IPR001734">
    <property type="entry name" value="Na/solute_symporter"/>
</dbReference>
<accession>A0A1I2ASQ7</accession>
<keyword evidence="9" id="KW-1185">Reference proteome</keyword>
<dbReference type="GO" id="GO:0005412">
    <property type="term" value="F:D-glucose:sodium symporter activity"/>
    <property type="evidence" value="ECO:0007669"/>
    <property type="project" value="TreeGrafter"/>
</dbReference>
<keyword evidence="3 7" id="KW-0812">Transmembrane</keyword>